<evidence type="ECO:0000256" key="5">
    <source>
        <dbReference type="SAM" id="MobiDB-lite"/>
    </source>
</evidence>
<keyword evidence="4" id="KW-0238">DNA-binding</keyword>
<sequence>MPTPVETLAHAIERVRSLSSYSGYKDKETNIFAVVYECDQARQTRGTDMIITLSLMDDSMQSPTGHQVVELIVFGPSTNDLPQAQRGDIIELRHVLVQFWDPPTGGPSRPQLFGKLSRPHPFGYLLYKPAAPGAAAEAAQPYKTFNVTRIGGEVAAQKLAALWPLASDLAGPTSTAREPSASPYLHRIKDLDAPEDPTRERPPCIDMRVQVLAVDRRKQDEEVVLFVWDATDVRPLPADLAMLPSIWRDAELKVSRPRRRTLPLVPTAGVDVVPELPPLGSAVPVVMEAGNVPRGGLPAVGSWIKLKVVGLLAVQGQMQVVFGHSSRITDSQPSTHFEAFYKTRLNNDDTSEWPADEARDSNIVTSCSRRNLRHITLRQVQQRAAQRHLGPFRVLLRLTGYLPRDLRQWCKPLPATPQQQQSSDAGNAAGAGSSSQQQQQQQQQQPSWEWAAHLLLEDATGDLRALLLGREATRLLGLPPTDLSCHAEDVQQLQQRLDALSAVDQYGGTWMDVALTPVYTAAQQQQQQQQQDQQQQPQPQQPEAGTNEGSQEGHQQPGQEQQEAAAQPQQGEPAAAGQQQQQQQPEQQQRDQHGTDQQQQGQGAGAAAAGGAGPSAQPARQPWLFIVHDAVCPHMLAEDELQLQEDGGQQPELEHAGVDGGQDSGGAGSSRKRPRAEAAAGSRSWAALQEGAHASGAAAARADGMQQKLDPAARAAREQRDAMAFM</sequence>
<dbReference type="InterPro" id="IPR028389">
    <property type="entry name" value="POT1"/>
</dbReference>
<evidence type="ECO:0000313" key="8">
    <source>
        <dbReference type="Proteomes" id="UP001244341"/>
    </source>
</evidence>
<gene>
    <name evidence="7" type="ORF">OEZ85_007753</name>
</gene>
<feature type="compositionally biased region" description="Gly residues" evidence="5">
    <location>
        <begin position="602"/>
        <end position="613"/>
    </location>
</feature>
<dbReference type="Gene3D" id="2.40.50.140">
    <property type="entry name" value="Nucleic acid-binding proteins"/>
    <property type="match status" value="1"/>
</dbReference>
<feature type="domain" description="Telomeric single stranded DNA binding POT1/Cdc13" evidence="6">
    <location>
        <begin position="27"/>
        <end position="98"/>
    </location>
</feature>
<evidence type="ECO:0000256" key="1">
    <source>
        <dbReference type="ARBA" id="ARBA00004574"/>
    </source>
</evidence>
<protein>
    <recommendedName>
        <fullName evidence="6">Telomeric single stranded DNA binding POT1/Cdc13 domain-containing protein</fullName>
    </recommendedName>
</protein>
<keyword evidence="3" id="KW-0779">Telomere</keyword>
<evidence type="ECO:0000259" key="6">
    <source>
        <dbReference type="Pfam" id="PF02765"/>
    </source>
</evidence>
<feature type="compositionally biased region" description="Low complexity" evidence="5">
    <location>
        <begin position="524"/>
        <end position="542"/>
    </location>
</feature>
<feature type="compositionally biased region" description="Low complexity" evidence="5">
    <location>
        <begin position="677"/>
        <end position="704"/>
    </location>
</feature>
<proteinExistence type="predicted"/>
<dbReference type="PANTHER" id="PTHR14513">
    <property type="entry name" value="PROTECTION OF TELOMERES 1"/>
    <property type="match status" value="1"/>
</dbReference>
<feature type="region of interest" description="Disordered" evidence="5">
    <location>
        <begin position="414"/>
        <end position="446"/>
    </location>
</feature>
<dbReference type="InterPro" id="IPR011564">
    <property type="entry name" value="Telomer_end-bd_POT1/Cdc13"/>
</dbReference>
<feature type="compositionally biased region" description="Gly residues" evidence="5">
    <location>
        <begin position="658"/>
        <end position="668"/>
    </location>
</feature>
<keyword evidence="8" id="KW-1185">Reference proteome</keyword>
<dbReference type="PANTHER" id="PTHR14513:SF0">
    <property type="entry name" value="PROTECTION OF TELOMERES PROTEIN 1"/>
    <property type="match status" value="1"/>
</dbReference>
<dbReference type="EMBL" id="CP126208">
    <property type="protein sequence ID" value="WIA08310.1"/>
    <property type="molecule type" value="Genomic_DNA"/>
</dbReference>
<accession>A0ABY8TH59</accession>
<feature type="region of interest" description="Disordered" evidence="5">
    <location>
        <begin position="644"/>
        <end position="726"/>
    </location>
</feature>
<evidence type="ECO:0000256" key="4">
    <source>
        <dbReference type="ARBA" id="ARBA00023125"/>
    </source>
</evidence>
<evidence type="ECO:0000256" key="2">
    <source>
        <dbReference type="ARBA" id="ARBA00022454"/>
    </source>
</evidence>
<organism evidence="7 8">
    <name type="scientific">Tetradesmus obliquus</name>
    <name type="common">Green alga</name>
    <name type="synonym">Acutodesmus obliquus</name>
    <dbReference type="NCBI Taxonomy" id="3088"/>
    <lineage>
        <taxon>Eukaryota</taxon>
        <taxon>Viridiplantae</taxon>
        <taxon>Chlorophyta</taxon>
        <taxon>core chlorophytes</taxon>
        <taxon>Chlorophyceae</taxon>
        <taxon>CS clade</taxon>
        <taxon>Sphaeropleales</taxon>
        <taxon>Scenedesmaceae</taxon>
        <taxon>Tetradesmus</taxon>
    </lineage>
</organism>
<name>A0ABY8TH59_TETOB</name>
<dbReference type="Pfam" id="PF02765">
    <property type="entry name" value="POT1"/>
    <property type="match status" value="1"/>
</dbReference>
<reference evidence="7 8" key="1">
    <citation type="submission" date="2023-05" db="EMBL/GenBank/DDBJ databases">
        <title>A 100% complete, gapless, phased diploid assembly of the Scenedesmus obliquus UTEX 3031 genome.</title>
        <authorList>
            <person name="Biondi T.C."/>
            <person name="Hanschen E.R."/>
            <person name="Kwon T."/>
            <person name="Eng W."/>
            <person name="Kruse C.P.S."/>
            <person name="Koehler S.I."/>
            <person name="Kunde Y."/>
            <person name="Gleasner C.D."/>
            <person name="You Mak K.T."/>
            <person name="Polle J."/>
            <person name="Hovde B.T."/>
            <person name="Starkenburg S.R."/>
        </authorList>
    </citation>
    <scope>NUCLEOTIDE SEQUENCE [LARGE SCALE GENOMIC DNA]</scope>
    <source>
        <strain evidence="7 8">DOE0152z</strain>
    </source>
</reference>
<evidence type="ECO:0000256" key="3">
    <source>
        <dbReference type="ARBA" id="ARBA00022895"/>
    </source>
</evidence>
<dbReference type="InterPro" id="IPR012340">
    <property type="entry name" value="NA-bd_OB-fold"/>
</dbReference>
<feature type="compositionally biased region" description="Basic and acidic residues" evidence="5">
    <location>
        <begin position="715"/>
        <end position="726"/>
    </location>
</feature>
<feature type="compositionally biased region" description="Low complexity" evidence="5">
    <location>
        <begin position="418"/>
        <end position="445"/>
    </location>
</feature>
<feature type="region of interest" description="Disordered" evidence="5">
    <location>
        <begin position="524"/>
        <end position="617"/>
    </location>
</feature>
<comment type="subcellular location">
    <subcellularLocation>
        <location evidence="1">Chromosome</location>
        <location evidence="1">Telomere</location>
    </subcellularLocation>
</comment>
<evidence type="ECO:0000313" key="7">
    <source>
        <dbReference type="EMBL" id="WIA08310.1"/>
    </source>
</evidence>
<keyword evidence="2" id="KW-0158">Chromosome</keyword>
<feature type="compositionally biased region" description="Low complexity" evidence="5">
    <location>
        <begin position="552"/>
        <end position="587"/>
    </location>
</feature>
<dbReference type="SUPFAM" id="SSF50249">
    <property type="entry name" value="Nucleic acid-binding proteins"/>
    <property type="match status" value="1"/>
</dbReference>
<dbReference type="Proteomes" id="UP001244341">
    <property type="component" value="Chromosome 1b"/>
</dbReference>